<dbReference type="KEGG" id="fcy:FRACYDRAFT_234586"/>
<proteinExistence type="predicted"/>
<dbReference type="Proteomes" id="UP000095751">
    <property type="component" value="Unassembled WGS sequence"/>
</dbReference>
<evidence type="ECO:0000313" key="5">
    <source>
        <dbReference type="EMBL" id="OEU20955.1"/>
    </source>
</evidence>
<keyword evidence="1" id="KW-0863">Zinc-finger</keyword>
<evidence type="ECO:0000256" key="2">
    <source>
        <dbReference type="SAM" id="MobiDB-lite"/>
    </source>
</evidence>
<dbReference type="AlphaFoldDB" id="A0A1E7FS72"/>
<sequence length="666" mass="74896">MWQHRWALWSGFLASTASCFIKLGLSKESPLLQLVQIHICERFIYSPSSSLSSSSAPLSWLVDLDEFLLGGIHYVLGELMIKYRINLMPYWKSIRTNVIEDIAIRLHLFEVDYVQLFIFSPIRLICIVAMIITNARGLKESGTVAGSSLSTAANFACYVRETLVGGTDEWEMVYRIFVCIANVQSTNDVDETATATTTTTTTITSNAKKVYDGKIKHTRTMYPSSSPAAAPSNNSMTTNIKKGKVANMRRSFTDIGSPPENISTSSSKPVIPVTPSPRQTSRSSIPFKTTTKKTKVKENLKPESSLTQYYPQSVLKSSDKKSSSVLINRSFLNECALCEGPLFDEITGISTDSIADLSTNTCFHLFHSKCLKQTSKSYGNACPLCEKPLAMWNSSKQAAHFPGFWLERVERYLHAMGKAPQDPTSGKEICLPVSTIRNYFLNHANDEKEIQSLTQAQKEYINDDPTGMGKGLISALEWGGSIDYNIAPKSHTGFSKALRTRGIWKYDQKKDDIWFWEWGSVHPRQRCDQCQLIKRPLPVQCQGCQGSAEAAYYCSESCAKRDKQRHKQTCEECSNNNNNNSSSNESIKPFEELSERFLKDKNRAKYFHAFKKTIQVFLEKIVTNLEDVQVVLHSIAGDNKLKAMGFDDLQVETNVRLQIKMNNTKQ</sequence>
<dbReference type="PROSITE" id="PS50089">
    <property type="entry name" value="ZF_RING_2"/>
    <property type="match status" value="1"/>
</dbReference>
<feature type="signal peptide" evidence="3">
    <location>
        <begin position="1"/>
        <end position="19"/>
    </location>
</feature>
<evidence type="ECO:0000256" key="3">
    <source>
        <dbReference type="SAM" id="SignalP"/>
    </source>
</evidence>
<gene>
    <name evidence="5" type="ORF">FRACYDRAFT_234586</name>
</gene>
<evidence type="ECO:0000259" key="4">
    <source>
        <dbReference type="PROSITE" id="PS50089"/>
    </source>
</evidence>
<keyword evidence="1" id="KW-0479">Metal-binding</keyword>
<dbReference type="PROSITE" id="PS51257">
    <property type="entry name" value="PROKAR_LIPOPROTEIN"/>
    <property type="match status" value="1"/>
</dbReference>
<organism evidence="5 6">
    <name type="scientific">Fragilariopsis cylindrus CCMP1102</name>
    <dbReference type="NCBI Taxonomy" id="635003"/>
    <lineage>
        <taxon>Eukaryota</taxon>
        <taxon>Sar</taxon>
        <taxon>Stramenopiles</taxon>
        <taxon>Ochrophyta</taxon>
        <taxon>Bacillariophyta</taxon>
        <taxon>Bacillariophyceae</taxon>
        <taxon>Bacillariophycidae</taxon>
        <taxon>Bacillariales</taxon>
        <taxon>Bacillariaceae</taxon>
        <taxon>Fragilariopsis</taxon>
    </lineage>
</organism>
<keyword evidence="6" id="KW-1185">Reference proteome</keyword>
<dbReference type="InParanoid" id="A0A1E7FS72"/>
<reference evidence="5 6" key="1">
    <citation type="submission" date="2016-09" db="EMBL/GenBank/DDBJ databases">
        <title>Extensive genetic diversity and differential bi-allelic expression allows diatom success in the polar Southern Ocean.</title>
        <authorList>
            <consortium name="DOE Joint Genome Institute"/>
            <person name="Mock T."/>
            <person name="Otillar R.P."/>
            <person name="Strauss J."/>
            <person name="Dupont C."/>
            <person name="Frickenhaus S."/>
            <person name="Maumus F."/>
            <person name="Mcmullan M."/>
            <person name="Sanges R."/>
            <person name="Schmutz J."/>
            <person name="Toseland A."/>
            <person name="Valas R."/>
            <person name="Veluchamy A."/>
            <person name="Ward B.J."/>
            <person name="Allen A."/>
            <person name="Barry K."/>
            <person name="Falciatore A."/>
            <person name="Ferrante M."/>
            <person name="Fortunato A.E."/>
            <person name="Gloeckner G."/>
            <person name="Gruber A."/>
            <person name="Hipkin R."/>
            <person name="Janech M."/>
            <person name="Kroth P."/>
            <person name="Leese F."/>
            <person name="Lindquist E."/>
            <person name="Lyon B.R."/>
            <person name="Martin J."/>
            <person name="Mayer C."/>
            <person name="Parker M."/>
            <person name="Quesneville H."/>
            <person name="Raymond J."/>
            <person name="Uhlig C."/>
            <person name="Valentin K.U."/>
            <person name="Worden A.Z."/>
            <person name="Armbrust E.V."/>
            <person name="Bowler C."/>
            <person name="Green B."/>
            <person name="Moulton V."/>
            <person name="Van Oosterhout C."/>
            <person name="Grigoriev I."/>
        </authorList>
    </citation>
    <scope>NUCLEOTIDE SEQUENCE [LARGE SCALE GENOMIC DNA]</scope>
    <source>
        <strain evidence="5 6">CCMP1102</strain>
    </source>
</reference>
<dbReference type="InterPro" id="IPR013083">
    <property type="entry name" value="Znf_RING/FYVE/PHD"/>
</dbReference>
<keyword evidence="1" id="KW-0862">Zinc</keyword>
<dbReference type="SUPFAM" id="SSF57850">
    <property type="entry name" value="RING/U-box"/>
    <property type="match status" value="1"/>
</dbReference>
<feature type="compositionally biased region" description="Polar residues" evidence="2">
    <location>
        <begin position="276"/>
        <end position="287"/>
    </location>
</feature>
<dbReference type="Gene3D" id="3.30.40.10">
    <property type="entry name" value="Zinc/RING finger domain, C3HC4 (zinc finger)"/>
    <property type="match status" value="1"/>
</dbReference>
<dbReference type="Gene3D" id="1.10.220.160">
    <property type="match status" value="1"/>
</dbReference>
<dbReference type="Gene3D" id="6.10.140.2220">
    <property type="match status" value="1"/>
</dbReference>
<keyword evidence="3" id="KW-0732">Signal</keyword>
<accession>A0A1E7FS72</accession>
<name>A0A1E7FS72_9STRA</name>
<evidence type="ECO:0000256" key="1">
    <source>
        <dbReference type="PROSITE-ProRule" id="PRU00175"/>
    </source>
</evidence>
<evidence type="ECO:0000313" key="6">
    <source>
        <dbReference type="Proteomes" id="UP000095751"/>
    </source>
</evidence>
<dbReference type="InterPro" id="IPR001841">
    <property type="entry name" value="Znf_RING"/>
</dbReference>
<dbReference type="SMART" id="SM00184">
    <property type="entry name" value="RING"/>
    <property type="match status" value="1"/>
</dbReference>
<protein>
    <recommendedName>
        <fullName evidence="4">RING-type domain-containing protein</fullName>
    </recommendedName>
</protein>
<feature type="domain" description="RING-type" evidence="4">
    <location>
        <begin position="335"/>
        <end position="386"/>
    </location>
</feature>
<dbReference type="EMBL" id="KV784354">
    <property type="protein sequence ID" value="OEU20955.1"/>
    <property type="molecule type" value="Genomic_DNA"/>
</dbReference>
<dbReference type="GO" id="GO:0008270">
    <property type="term" value="F:zinc ion binding"/>
    <property type="evidence" value="ECO:0007669"/>
    <property type="project" value="UniProtKB-KW"/>
</dbReference>
<feature type="region of interest" description="Disordered" evidence="2">
    <location>
        <begin position="253"/>
        <end position="302"/>
    </location>
</feature>
<feature type="chain" id="PRO_5009193528" description="RING-type domain-containing protein" evidence="3">
    <location>
        <begin position="20"/>
        <end position="666"/>
    </location>
</feature>
<dbReference type="OrthoDB" id="42751at2759"/>